<feature type="non-terminal residue" evidence="2">
    <location>
        <position position="108"/>
    </location>
</feature>
<sequence>STELALKSEERRGEQDRPGGRPRGDVKLIRSACSPRVLVPLVVHLAPGALASGSHIAMRMLLALEQVPDSLLSLLRHLPPQEQNSILAEALKRLLESARLLRSRGQPS</sequence>
<feature type="region of interest" description="Disordered" evidence="1">
    <location>
        <begin position="1"/>
        <end position="26"/>
    </location>
</feature>
<protein>
    <submittedName>
        <fullName evidence="2">Uncharacterized protein</fullName>
    </submittedName>
</protein>
<dbReference type="Proteomes" id="UP000626109">
    <property type="component" value="Unassembled WGS sequence"/>
</dbReference>
<dbReference type="EMBL" id="CAJNNW010020336">
    <property type="protein sequence ID" value="CAE8666088.1"/>
    <property type="molecule type" value="Genomic_DNA"/>
</dbReference>
<evidence type="ECO:0000313" key="2">
    <source>
        <dbReference type="EMBL" id="CAE8666088.1"/>
    </source>
</evidence>
<name>A0A813J833_POLGL</name>
<evidence type="ECO:0000313" key="3">
    <source>
        <dbReference type="Proteomes" id="UP000626109"/>
    </source>
</evidence>
<gene>
    <name evidence="2" type="ORF">PGLA2088_LOCUS16144</name>
</gene>
<reference evidence="2" key="1">
    <citation type="submission" date="2021-02" db="EMBL/GenBank/DDBJ databases">
        <authorList>
            <person name="Dougan E. K."/>
            <person name="Rhodes N."/>
            <person name="Thang M."/>
            <person name="Chan C."/>
        </authorList>
    </citation>
    <scope>NUCLEOTIDE SEQUENCE</scope>
</reference>
<dbReference type="AlphaFoldDB" id="A0A813J833"/>
<accession>A0A813J833</accession>
<proteinExistence type="predicted"/>
<comment type="caution">
    <text evidence="2">The sequence shown here is derived from an EMBL/GenBank/DDBJ whole genome shotgun (WGS) entry which is preliminary data.</text>
</comment>
<organism evidence="2 3">
    <name type="scientific">Polarella glacialis</name>
    <name type="common">Dinoflagellate</name>
    <dbReference type="NCBI Taxonomy" id="89957"/>
    <lineage>
        <taxon>Eukaryota</taxon>
        <taxon>Sar</taxon>
        <taxon>Alveolata</taxon>
        <taxon>Dinophyceae</taxon>
        <taxon>Suessiales</taxon>
        <taxon>Suessiaceae</taxon>
        <taxon>Polarella</taxon>
    </lineage>
</organism>
<feature type="non-terminal residue" evidence="2">
    <location>
        <position position="1"/>
    </location>
</feature>
<evidence type="ECO:0000256" key="1">
    <source>
        <dbReference type="SAM" id="MobiDB-lite"/>
    </source>
</evidence>